<evidence type="ECO:0000256" key="6">
    <source>
        <dbReference type="ARBA" id="ARBA00023015"/>
    </source>
</evidence>
<evidence type="ECO:0000256" key="4">
    <source>
        <dbReference type="ARBA" id="ARBA00022771"/>
    </source>
</evidence>
<dbReference type="SUPFAM" id="SSF57667">
    <property type="entry name" value="beta-beta-alpha zinc fingers"/>
    <property type="match status" value="1"/>
</dbReference>
<keyword evidence="8" id="KW-0539">Nucleus</keyword>
<dbReference type="Gene3D" id="3.30.160.60">
    <property type="entry name" value="Classic Zinc Finger"/>
    <property type="match status" value="3"/>
</dbReference>
<dbReference type="GO" id="GO:0005634">
    <property type="term" value="C:nucleus"/>
    <property type="evidence" value="ECO:0007669"/>
    <property type="project" value="UniProtKB-SubCell"/>
</dbReference>
<feature type="domain" description="C2H2-type" evidence="10">
    <location>
        <begin position="40"/>
        <end position="67"/>
    </location>
</feature>
<proteinExistence type="predicted"/>
<dbReference type="EMBL" id="VZTT01208947">
    <property type="protein sequence ID" value="NXU06101.1"/>
    <property type="molecule type" value="Genomic_DNA"/>
</dbReference>
<organism evidence="11 12">
    <name type="scientific">Buphagus erythrorhynchus</name>
    <name type="common">red-billed oxpecker</name>
    <dbReference type="NCBI Taxonomy" id="245048"/>
    <lineage>
        <taxon>Eukaryota</taxon>
        <taxon>Metazoa</taxon>
        <taxon>Chordata</taxon>
        <taxon>Craniata</taxon>
        <taxon>Vertebrata</taxon>
        <taxon>Euteleostomi</taxon>
        <taxon>Archelosauria</taxon>
        <taxon>Archosauria</taxon>
        <taxon>Dinosauria</taxon>
        <taxon>Saurischia</taxon>
        <taxon>Theropoda</taxon>
        <taxon>Coelurosauria</taxon>
        <taxon>Aves</taxon>
        <taxon>Neognathae</taxon>
        <taxon>Neoaves</taxon>
        <taxon>Telluraves</taxon>
        <taxon>Australaves</taxon>
        <taxon>Passeriformes</taxon>
        <taxon>Sturnidae</taxon>
        <taxon>Buphagus</taxon>
    </lineage>
</organism>
<accession>A0A7L3HNY3</accession>
<evidence type="ECO:0000256" key="8">
    <source>
        <dbReference type="ARBA" id="ARBA00023242"/>
    </source>
</evidence>
<comment type="subcellular location">
    <subcellularLocation>
        <location evidence="1">Nucleus</location>
    </subcellularLocation>
</comment>
<dbReference type="InterPro" id="IPR013087">
    <property type="entry name" value="Znf_C2H2_type"/>
</dbReference>
<dbReference type="PROSITE" id="PS00028">
    <property type="entry name" value="ZINC_FINGER_C2H2_1"/>
    <property type="match status" value="2"/>
</dbReference>
<dbReference type="GO" id="GO:0006357">
    <property type="term" value="P:regulation of transcription by RNA polymerase II"/>
    <property type="evidence" value="ECO:0007669"/>
    <property type="project" value="TreeGrafter"/>
</dbReference>
<dbReference type="PRINTS" id="PR00048">
    <property type="entry name" value="ZINCFINGER"/>
</dbReference>
<dbReference type="Proteomes" id="UP000566314">
    <property type="component" value="Unassembled WGS sequence"/>
</dbReference>
<name>A0A7L3HNY3_9PASS</name>
<keyword evidence="5" id="KW-0862">Zinc</keyword>
<dbReference type="InterPro" id="IPR051497">
    <property type="entry name" value="Dev/Hematopoietic_TF"/>
</dbReference>
<dbReference type="GO" id="GO:0000978">
    <property type="term" value="F:RNA polymerase II cis-regulatory region sequence-specific DNA binding"/>
    <property type="evidence" value="ECO:0007669"/>
    <property type="project" value="TreeGrafter"/>
</dbReference>
<feature type="non-terminal residue" evidence="11">
    <location>
        <position position="1"/>
    </location>
</feature>
<dbReference type="PANTHER" id="PTHR45993:SF10">
    <property type="entry name" value="ZINC FINGER PROTEIN 208 ISOFORM X1-RELATED"/>
    <property type="match status" value="1"/>
</dbReference>
<feature type="domain" description="C2H2-type" evidence="10">
    <location>
        <begin position="1"/>
        <end position="11"/>
    </location>
</feature>
<feature type="non-terminal residue" evidence="11">
    <location>
        <position position="82"/>
    </location>
</feature>
<dbReference type="PROSITE" id="PS50157">
    <property type="entry name" value="ZINC_FINGER_C2H2_2"/>
    <property type="match status" value="3"/>
</dbReference>
<dbReference type="OrthoDB" id="6077919at2759"/>
<keyword evidence="6" id="KW-0805">Transcription regulation</keyword>
<dbReference type="GO" id="GO:0003700">
    <property type="term" value="F:DNA-binding transcription factor activity"/>
    <property type="evidence" value="ECO:0007669"/>
    <property type="project" value="TreeGrafter"/>
</dbReference>
<keyword evidence="7" id="KW-0804">Transcription</keyword>
<dbReference type="PANTHER" id="PTHR45993">
    <property type="entry name" value="B-CELL LYMPHOMA/LEUKEMIA 11"/>
    <property type="match status" value="1"/>
</dbReference>
<evidence type="ECO:0000259" key="10">
    <source>
        <dbReference type="PROSITE" id="PS50157"/>
    </source>
</evidence>
<dbReference type="SMART" id="SM00355">
    <property type="entry name" value="ZnF_C2H2"/>
    <property type="match status" value="2"/>
</dbReference>
<evidence type="ECO:0000256" key="7">
    <source>
        <dbReference type="ARBA" id="ARBA00023163"/>
    </source>
</evidence>
<dbReference type="GO" id="GO:0008270">
    <property type="term" value="F:zinc ion binding"/>
    <property type="evidence" value="ECO:0007669"/>
    <property type="project" value="UniProtKB-KW"/>
</dbReference>
<dbReference type="FunFam" id="3.30.160.60:FF:000557">
    <property type="entry name" value="zinc finger and SCAN domain-containing protein 29"/>
    <property type="match status" value="1"/>
</dbReference>
<keyword evidence="4 9" id="KW-0863">Zinc-finger</keyword>
<reference evidence="11 12" key="1">
    <citation type="submission" date="2019-09" db="EMBL/GenBank/DDBJ databases">
        <title>Bird 10,000 Genomes (B10K) Project - Family phase.</title>
        <authorList>
            <person name="Zhang G."/>
        </authorList>
    </citation>
    <scope>NUCLEOTIDE SEQUENCE [LARGE SCALE GENOMIC DNA]</scope>
    <source>
        <strain evidence="11">B10K-DU-012-02</strain>
    </source>
</reference>
<evidence type="ECO:0000313" key="11">
    <source>
        <dbReference type="EMBL" id="NXU06101.1"/>
    </source>
</evidence>
<comment type="caution">
    <text evidence="11">The sequence shown here is derived from an EMBL/GenBank/DDBJ whole genome shotgun (WGS) entry which is preliminary data.</text>
</comment>
<sequence>RHQRIHTGEKPYKCTECGKAFRQSSSLVTHTRTHTGERPYKCPVCGKGFSQSSALATHRRIHAGKALPVRLLPSPFQCGECG</sequence>
<dbReference type="Pfam" id="PF13465">
    <property type="entry name" value="zf-H2C2_2"/>
    <property type="match status" value="1"/>
</dbReference>
<dbReference type="InterPro" id="IPR036236">
    <property type="entry name" value="Znf_C2H2_sf"/>
</dbReference>
<evidence type="ECO:0000256" key="9">
    <source>
        <dbReference type="PROSITE-ProRule" id="PRU00042"/>
    </source>
</evidence>
<keyword evidence="2" id="KW-0479">Metal-binding</keyword>
<keyword evidence="12" id="KW-1185">Reference proteome</keyword>
<gene>
    <name evidence="11" type="primary">Znf397_1</name>
    <name evidence="11" type="ORF">BUPERY_R12232</name>
</gene>
<evidence type="ECO:0000256" key="5">
    <source>
        <dbReference type="ARBA" id="ARBA00022833"/>
    </source>
</evidence>
<dbReference type="FunFam" id="3.30.160.60:FF:002343">
    <property type="entry name" value="Zinc finger protein 33A"/>
    <property type="match status" value="1"/>
</dbReference>
<evidence type="ECO:0000256" key="2">
    <source>
        <dbReference type="ARBA" id="ARBA00022723"/>
    </source>
</evidence>
<evidence type="ECO:0000256" key="3">
    <source>
        <dbReference type="ARBA" id="ARBA00022737"/>
    </source>
</evidence>
<dbReference type="AlphaFoldDB" id="A0A7L3HNY3"/>
<evidence type="ECO:0000256" key="1">
    <source>
        <dbReference type="ARBA" id="ARBA00004123"/>
    </source>
</evidence>
<evidence type="ECO:0000313" key="12">
    <source>
        <dbReference type="Proteomes" id="UP000566314"/>
    </source>
</evidence>
<keyword evidence="3" id="KW-0677">Repeat</keyword>
<protein>
    <submittedName>
        <fullName evidence="11">ZN397 protein</fullName>
    </submittedName>
</protein>
<feature type="domain" description="C2H2-type" evidence="10">
    <location>
        <begin position="12"/>
        <end position="39"/>
    </location>
</feature>